<proteinExistence type="predicted"/>
<feature type="non-terminal residue" evidence="1">
    <location>
        <position position="26"/>
    </location>
</feature>
<dbReference type="AlphaFoldDB" id="A0A382USI8"/>
<reference evidence="1" key="1">
    <citation type="submission" date="2018-05" db="EMBL/GenBank/DDBJ databases">
        <authorList>
            <person name="Lanie J.A."/>
            <person name="Ng W.-L."/>
            <person name="Kazmierczak K.M."/>
            <person name="Andrzejewski T.M."/>
            <person name="Davidsen T.M."/>
            <person name="Wayne K.J."/>
            <person name="Tettelin H."/>
            <person name="Glass J.I."/>
            <person name="Rusch D."/>
            <person name="Podicherti R."/>
            <person name="Tsui H.-C.T."/>
            <person name="Winkler M.E."/>
        </authorList>
    </citation>
    <scope>NUCLEOTIDE SEQUENCE</scope>
</reference>
<gene>
    <name evidence="1" type="ORF">METZ01_LOCUS389505</name>
</gene>
<protein>
    <submittedName>
        <fullName evidence="1">Uncharacterized protein</fullName>
    </submittedName>
</protein>
<accession>A0A382USI8</accession>
<evidence type="ECO:0000313" key="1">
    <source>
        <dbReference type="EMBL" id="SVD36651.1"/>
    </source>
</evidence>
<organism evidence="1">
    <name type="scientific">marine metagenome</name>
    <dbReference type="NCBI Taxonomy" id="408172"/>
    <lineage>
        <taxon>unclassified sequences</taxon>
        <taxon>metagenomes</taxon>
        <taxon>ecological metagenomes</taxon>
    </lineage>
</organism>
<dbReference type="EMBL" id="UINC01146111">
    <property type="protein sequence ID" value="SVD36651.1"/>
    <property type="molecule type" value="Genomic_DNA"/>
</dbReference>
<sequence length="26" mass="2764">MKQVGIILGSASDSETMNHCVATLEE</sequence>
<name>A0A382USI8_9ZZZZ</name>